<evidence type="ECO:0000259" key="10">
    <source>
        <dbReference type="PROSITE" id="PS50126"/>
    </source>
</evidence>
<dbReference type="InterPro" id="IPR013668">
    <property type="entry name" value="RNase_R_HTH_12"/>
</dbReference>
<dbReference type="Pfam" id="PF08206">
    <property type="entry name" value="OB_RNB"/>
    <property type="match status" value="1"/>
</dbReference>
<keyword evidence="12" id="KW-1185">Reference proteome</keyword>
<dbReference type="InterPro" id="IPR011805">
    <property type="entry name" value="RNase_R"/>
</dbReference>
<dbReference type="InterPro" id="IPR004476">
    <property type="entry name" value="RNase_II/RNase_R"/>
</dbReference>
<dbReference type="PROSITE" id="PS01175">
    <property type="entry name" value="RIBONUCLEASE_II"/>
    <property type="match status" value="1"/>
</dbReference>
<dbReference type="PROSITE" id="PS50126">
    <property type="entry name" value="S1"/>
    <property type="match status" value="1"/>
</dbReference>
<evidence type="ECO:0000256" key="9">
    <source>
        <dbReference type="SAM" id="MobiDB-lite"/>
    </source>
</evidence>
<dbReference type="PANTHER" id="PTHR23355:SF9">
    <property type="entry name" value="DIS3-LIKE EXONUCLEASE 2"/>
    <property type="match status" value="1"/>
</dbReference>
<dbReference type="InterPro" id="IPR011129">
    <property type="entry name" value="CSD"/>
</dbReference>
<feature type="compositionally biased region" description="Low complexity" evidence="9">
    <location>
        <begin position="889"/>
        <end position="898"/>
    </location>
</feature>
<feature type="compositionally biased region" description="Basic and acidic residues" evidence="9">
    <location>
        <begin position="767"/>
        <end position="776"/>
    </location>
</feature>
<dbReference type="NCBIfam" id="TIGR02063">
    <property type="entry name" value="RNase_R"/>
    <property type="match status" value="1"/>
</dbReference>
<evidence type="ECO:0000313" key="12">
    <source>
        <dbReference type="Proteomes" id="UP001253595"/>
    </source>
</evidence>
<dbReference type="PANTHER" id="PTHR23355">
    <property type="entry name" value="RIBONUCLEASE"/>
    <property type="match status" value="1"/>
</dbReference>
<dbReference type="SMART" id="SM00316">
    <property type="entry name" value="S1"/>
    <property type="match status" value="2"/>
</dbReference>
<dbReference type="Pfam" id="PF00575">
    <property type="entry name" value="S1"/>
    <property type="match status" value="1"/>
</dbReference>
<keyword evidence="7 8" id="KW-0694">RNA-binding</keyword>
<comment type="caution">
    <text evidence="11">The sequence shown here is derived from an EMBL/GenBank/DDBJ whole genome shotgun (WGS) entry which is preliminary data.</text>
</comment>
<evidence type="ECO:0000256" key="5">
    <source>
        <dbReference type="ARBA" id="ARBA00022801"/>
    </source>
</evidence>
<evidence type="ECO:0000256" key="1">
    <source>
        <dbReference type="ARBA" id="ARBA00001849"/>
    </source>
</evidence>
<comment type="subcellular location">
    <subcellularLocation>
        <location evidence="2 8">Cytoplasm</location>
    </subcellularLocation>
</comment>
<dbReference type="SMART" id="SM00357">
    <property type="entry name" value="CSP"/>
    <property type="match status" value="2"/>
</dbReference>
<comment type="function">
    <text evidence="8">3'-5' exoribonuclease that releases 5'-nucleoside monophosphates and is involved in maturation of structured RNAs.</text>
</comment>
<feature type="compositionally biased region" description="Low complexity" evidence="9">
    <location>
        <begin position="859"/>
        <end position="869"/>
    </location>
</feature>
<accession>A0ABU1V3Y3</accession>
<comment type="catalytic activity">
    <reaction evidence="1 8">
        <text>Exonucleolytic cleavage in the 3'- to 5'-direction to yield nucleoside 5'-phosphates.</text>
        <dbReference type="EC" id="3.1.13.1"/>
    </reaction>
</comment>
<dbReference type="InterPro" id="IPR001900">
    <property type="entry name" value="RNase_II/R"/>
</dbReference>
<evidence type="ECO:0000256" key="8">
    <source>
        <dbReference type="HAMAP-Rule" id="MF_01895"/>
    </source>
</evidence>
<feature type="compositionally biased region" description="Low complexity" evidence="9">
    <location>
        <begin position="906"/>
        <end position="922"/>
    </location>
</feature>
<protein>
    <recommendedName>
        <fullName evidence="8">Ribonuclease R</fullName>
        <shortName evidence="8">RNase R</shortName>
        <ecNumber evidence="8">3.1.13.1</ecNumber>
    </recommendedName>
</protein>
<keyword evidence="6 8" id="KW-0269">Exonuclease</keyword>
<evidence type="ECO:0000313" key="11">
    <source>
        <dbReference type="EMBL" id="MDR7092095.1"/>
    </source>
</evidence>
<name>A0ABU1V3Y3_9GAMM</name>
<feature type="compositionally biased region" description="Low complexity" evidence="9">
    <location>
        <begin position="817"/>
        <end position="837"/>
    </location>
</feature>
<gene>
    <name evidence="8" type="primary">rnr</name>
    <name evidence="11" type="ORF">J2X05_004135</name>
</gene>
<dbReference type="NCBIfam" id="TIGR00358">
    <property type="entry name" value="3_prime_RNase"/>
    <property type="match status" value="1"/>
</dbReference>
<dbReference type="Pfam" id="PF08461">
    <property type="entry name" value="WHD_RNase_R"/>
    <property type="match status" value="1"/>
</dbReference>
<dbReference type="InterPro" id="IPR022966">
    <property type="entry name" value="RNase_II/R_CS"/>
</dbReference>
<dbReference type="InterPro" id="IPR003029">
    <property type="entry name" value="S1_domain"/>
</dbReference>
<feature type="region of interest" description="Disordered" evidence="9">
    <location>
        <begin position="750"/>
        <end position="869"/>
    </location>
</feature>
<evidence type="ECO:0000256" key="2">
    <source>
        <dbReference type="ARBA" id="ARBA00004496"/>
    </source>
</evidence>
<dbReference type="Pfam" id="PF00773">
    <property type="entry name" value="RNB"/>
    <property type="match status" value="1"/>
</dbReference>
<dbReference type="EMBL" id="JAVDVX010000010">
    <property type="protein sequence ID" value="MDR7092095.1"/>
    <property type="molecule type" value="Genomic_DNA"/>
</dbReference>
<dbReference type="Pfam" id="PF17876">
    <property type="entry name" value="CSD2"/>
    <property type="match status" value="1"/>
</dbReference>
<dbReference type="InterPro" id="IPR050180">
    <property type="entry name" value="RNR_Ribonuclease"/>
</dbReference>
<feature type="region of interest" description="Disordered" evidence="9">
    <location>
        <begin position="889"/>
        <end position="984"/>
    </location>
</feature>
<keyword evidence="4 8" id="KW-0540">Nuclease</keyword>
<comment type="similarity">
    <text evidence="8">Belongs to the RNR ribonuclease family. RNase R subfamily.</text>
</comment>
<evidence type="ECO:0000256" key="6">
    <source>
        <dbReference type="ARBA" id="ARBA00022839"/>
    </source>
</evidence>
<keyword evidence="3 8" id="KW-0963">Cytoplasm</keyword>
<dbReference type="SMART" id="SM00955">
    <property type="entry name" value="RNB"/>
    <property type="match status" value="1"/>
</dbReference>
<dbReference type="Proteomes" id="UP001253595">
    <property type="component" value="Unassembled WGS sequence"/>
</dbReference>
<dbReference type="InterPro" id="IPR013223">
    <property type="entry name" value="RNase_B_OB_dom"/>
</dbReference>
<evidence type="ECO:0000256" key="7">
    <source>
        <dbReference type="ARBA" id="ARBA00022884"/>
    </source>
</evidence>
<keyword evidence="5 8" id="KW-0378">Hydrolase</keyword>
<dbReference type="EC" id="3.1.13.1" evidence="8"/>
<dbReference type="CDD" id="cd04471">
    <property type="entry name" value="S1_RNase_R"/>
    <property type="match status" value="1"/>
</dbReference>
<evidence type="ECO:0000256" key="3">
    <source>
        <dbReference type="ARBA" id="ARBA00022490"/>
    </source>
</evidence>
<organism evidence="11 12">
    <name type="scientific">Cellvibrio fibrivorans</name>
    <dbReference type="NCBI Taxonomy" id="126350"/>
    <lineage>
        <taxon>Bacteria</taxon>
        <taxon>Pseudomonadati</taxon>
        <taxon>Pseudomonadota</taxon>
        <taxon>Gammaproteobacteria</taxon>
        <taxon>Cellvibrionales</taxon>
        <taxon>Cellvibrionaceae</taxon>
        <taxon>Cellvibrio</taxon>
    </lineage>
</organism>
<reference evidence="11 12" key="1">
    <citation type="submission" date="2023-07" db="EMBL/GenBank/DDBJ databases">
        <title>Sorghum-associated microbial communities from plants grown in Nebraska, USA.</title>
        <authorList>
            <person name="Schachtman D."/>
        </authorList>
    </citation>
    <scope>NUCLEOTIDE SEQUENCE [LARGE SCALE GENOMIC DNA]</scope>
    <source>
        <strain evidence="11 12">BE190</strain>
    </source>
</reference>
<dbReference type="Gene3D" id="2.40.50.140">
    <property type="entry name" value="Nucleic acid-binding proteins"/>
    <property type="match status" value="2"/>
</dbReference>
<proteinExistence type="inferred from homology"/>
<dbReference type="RefSeq" id="WP_310076120.1">
    <property type="nucleotide sequence ID" value="NZ_JAVDVX010000010.1"/>
</dbReference>
<evidence type="ECO:0000256" key="4">
    <source>
        <dbReference type="ARBA" id="ARBA00022722"/>
    </source>
</evidence>
<feature type="domain" description="S1 motif" evidence="10">
    <location>
        <begin position="661"/>
        <end position="742"/>
    </location>
</feature>
<dbReference type="SUPFAM" id="SSF50249">
    <property type="entry name" value="Nucleic acid-binding proteins"/>
    <property type="match status" value="4"/>
</dbReference>
<dbReference type="HAMAP" id="MF_01895">
    <property type="entry name" value="RNase_R"/>
    <property type="match status" value="1"/>
</dbReference>
<dbReference type="InterPro" id="IPR012340">
    <property type="entry name" value="NA-bd_OB-fold"/>
</dbReference>
<dbReference type="GO" id="GO:0016787">
    <property type="term" value="F:hydrolase activity"/>
    <property type="evidence" value="ECO:0007669"/>
    <property type="project" value="UniProtKB-KW"/>
</dbReference>
<feature type="compositionally biased region" description="Basic residues" evidence="9">
    <location>
        <begin position="972"/>
        <end position="984"/>
    </location>
</feature>
<dbReference type="InterPro" id="IPR040476">
    <property type="entry name" value="CSD2"/>
</dbReference>
<sequence>MTKRKTPPRDAFAAREAEKYENPIPSREYILDLLDSADQPVTHEQMCVMLKLTGEDQIEALRRRLIAMARDGQLISNRRDAYVRLDKIDVVRGRVQGHRDGYGFVIRADGGEDIYLHNRQMRKVFDGDEVIVRLSGEQYRGKEEGAIVDVLVRNTTQLAGRFFNEEGVQFVRPENPRITHDIMIPFGAYGGAKHGQIVVAEITQQPDKNRLPTGRVIQVLGDHMAPGMEIELAIQAHGIPSEWPGEALAEAARLSHEVLEKDKLHRVDVRHLPFVTIDGEDARDFDDAVLCERRKGGWRLYVAIADVSHYVPVESALDIEARARGNSVYFPDYVVPMLPEAISNGLCSLNPHVDRLCMVCEMTISDSGRITGYQFYEGVMHSHARLTYTKVGEILTGEGDTRVALREEYKAVVPQLELLHKLYQCLRIARDERGAIDFDTVETRIQFNEERKIERIVPIKRNDAHKLIEECMLCANVCAAQFIEKHNLIGLFRVHEGPTETKLANLRAYLSELGLGLAGGDKPTPGDYQQLLQMIQDRSDGHLIQTVMLRSLRQAMYQVENHGHFGLGYEAYTHFTSPIRRYPDLLVHRAIRSVVRGTEPTTHVRRVDTAKAIPKKFIYPYTASDMVVFGEQCSRTERRADEATRDVVSWLKCEYLRDQVGAVYAGHVSAVTSFGLFVELNDLYVEGLIHITSLPHDYYRFEPAQHRLMGERTRKVFGLGDELVVRVVRVDLDNRKIDFELESADAVRRPKSAVKPKVAKRGASQSPDKKKTEGKKAGGGKHFAAPVVTTSGGVTGDSKKSSSGIVVKKASSEKPATKQSSSKQSSAKTTAAKPAAKVKTDKTTKPAVKTNAGGKKTSAAQPAAKAPVVKAPVVKTVVAKKIVVKKVAEAGVAPTAASAKKEAAPAKKVTATKTPAAKKVSAQKPASAKSKGEVDHGRKNAKAASKAAPATVQSPAPKATKGKAVTGSAKTTAKKPVVKTKAKD</sequence>
<feature type="compositionally biased region" description="Basic residues" evidence="9">
    <location>
        <begin position="750"/>
        <end position="760"/>
    </location>
</feature>